<dbReference type="AlphaFoldDB" id="A0A6A3JQP4"/>
<evidence type="ECO:0000313" key="4">
    <source>
        <dbReference type="Proteomes" id="UP000435112"/>
    </source>
</evidence>
<reference evidence="3 4" key="1">
    <citation type="submission" date="2018-09" db="EMBL/GenBank/DDBJ databases">
        <title>Genomic investigation of the strawberry pathogen Phytophthora fragariae indicates pathogenicity is determined by transcriptional variation in three key races.</title>
        <authorList>
            <person name="Adams T.M."/>
            <person name="Armitage A.D."/>
            <person name="Sobczyk M.K."/>
            <person name="Bates H.J."/>
            <person name="Dunwell J.M."/>
            <person name="Nellist C.F."/>
            <person name="Harrison R.J."/>
        </authorList>
    </citation>
    <scope>NUCLEOTIDE SEQUENCE [LARGE SCALE GENOMIC DNA]</scope>
    <source>
        <strain evidence="1 3">SCRP249</strain>
        <strain evidence="2 4">SCRP324</strain>
    </source>
</reference>
<evidence type="ECO:0000313" key="1">
    <source>
        <dbReference type="EMBL" id="KAE8994504.1"/>
    </source>
</evidence>
<dbReference type="OrthoDB" id="101358at2759"/>
<organism evidence="1 3">
    <name type="scientific">Phytophthora rubi</name>
    <dbReference type="NCBI Taxonomy" id="129364"/>
    <lineage>
        <taxon>Eukaryota</taxon>
        <taxon>Sar</taxon>
        <taxon>Stramenopiles</taxon>
        <taxon>Oomycota</taxon>
        <taxon>Peronosporomycetes</taxon>
        <taxon>Peronosporales</taxon>
        <taxon>Peronosporaceae</taxon>
        <taxon>Phytophthora</taxon>
    </lineage>
</organism>
<dbReference type="EMBL" id="QXFV01002001">
    <property type="protein sequence ID" value="KAE8994504.1"/>
    <property type="molecule type" value="Genomic_DNA"/>
</dbReference>
<evidence type="ECO:0008006" key="5">
    <source>
        <dbReference type="Google" id="ProtNLM"/>
    </source>
</evidence>
<dbReference type="Proteomes" id="UP000435112">
    <property type="component" value="Unassembled WGS sequence"/>
</dbReference>
<evidence type="ECO:0000313" key="3">
    <source>
        <dbReference type="Proteomes" id="UP000429607"/>
    </source>
</evidence>
<accession>A0A6A3JQP4</accession>
<name>A0A6A3JQP4_9STRA</name>
<evidence type="ECO:0000313" key="2">
    <source>
        <dbReference type="EMBL" id="KAE9011502.1"/>
    </source>
</evidence>
<proteinExistence type="predicted"/>
<protein>
    <recommendedName>
        <fullName evidence="5">START domain-containing protein</fullName>
    </recommendedName>
</protein>
<dbReference type="EMBL" id="QXFU01001074">
    <property type="protein sequence ID" value="KAE9011502.1"/>
    <property type="molecule type" value="Genomic_DNA"/>
</dbReference>
<gene>
    <name evidence="1" type="ORF">PR001_g20381</name>
    <name evidence="2" type="ORF">PR002_g15060</name>
</gene>
<comment type="caution">
    <text evidence="1">The sequence shown here is derived from an EMBL/GenBank/DDBJ whole genome shotgun (WGS) entry which is preliminary data.</text>
</comment>
<sequence>MAEKRYKSTNVRRKKEKEELLAEVRRLQSELQQLQPPRSQEGVRSENALLSSFIRHHQLEIASVQSICSLPVQTHPLYSHIRLKKSWHDRNETLLAIREQKFRAAYEHVVLRSQITPLNQPHLSDERFETADGDVCCILFQTVQLPGVESLKQVHEAVFYSVNNVEISISERLGHITIRDDYDGGDGNVHNARIISTNDIGISTELNCVMYSQFFDADDIYPPRGMVVIDSVDEDELYPYKSNERIRKDVSSAVVVTANNPLVEGGDLTVVLRRAAFVKLYHPGFPISETAWQEAQQEAVTWGDVMLRTLRGLLYSVP</sequence>
<dbReference type="Proteomes" id="UP000429607">
    <property type="component" value="Unassembled WGS sequence"/>
</dbReference>